<proteinExistence type="predicted"/>
<feature type="region of interest" description="Disordered" evidence="1">
    <location>
        <begin position="24"/>
        <end position="78"/>
    </location>
</feature>
<name>A0A3D9UFC5_9MICO</name>
<gene>
    <name evidence="2" type="ORF">DFJ65_3441</name>
</gene>
<dbReference type="Gene3D" id="3.40.50.300">
    <property type="entry name" value="P-loop containing nucleotide triphosphate hydrolases"/>
    <property type="match status" value="1"/>
</dbReference>
<comment type="caution">
    <text evidence="2">The sequence shown here is derived from an EMBL/GenBank/DDBJ whole genome shotgun (WGS) entry which is preliminary data.</text>
</comment>
<dbReference type="OrthoDB" id="9804380at2"/>
<dbReference type="AlphaFoldDB" id="A0A3D9UFC5"/>
<keyword evidence="3" id="KW-1185">Reference proteome</keyword>
<dbReference type="EMBL" id="QTUA01000002">
    <property type="protein sequence ID" value="REF24654.1"/>
    <property type="molecule type" value="Genomic_DNA"/>
</dbReference>
<reference evidence="2 3" key="1">
    <citation type="submission" date="2018-08" db="EMBL/GenBank/DDBJ databases">
        <title>Sequencing the genomes of 1000 actinobacteria strains.</title>
        <authorList>
            <person name="Klenk H.-P."/>
        </authorList>
    </citation>
    <scope>NUCLEOTIDE SEQUENCE [LARGE SCALE GENOMIC DNA]</scope>
    <source>
        <strain evidence="2 3">DSM 22967</strain>
    </source>
</reference>
<accession>A0A3D9UFC5</accession>
<dbReference type="InterPro" id="IPR027417">
    <property type="entry name" value="P-loop_NTPase"/>
</dbReference>
<sequence>MTDLLEPDQHEAARVTVGRWAGVGPTRQELDKRERAQRRKQQTKMLLNPWDAAGSEPGERGWTGPGGGRTFWREPPPEIRGTSVQVNGAFYPFGISGGLPSVGVPIGRTLTLAAERVSCDPISWFLANRLLSPIMFVLGLPALGKTSLIRQMVSIMPNWGITPIIMSDIRPGTDFGPVIDSIGGYRIEVGPGAGTINPLDPGPMARYIGNLPDKELLECLAMIRNSRINLTQGLLEIVRGKPLADTEKTLLAAGIDVLDQEHDGIPVLEDLVAVVAARHPRLRQVAYDRGDDNRYDDLSEGLLRSLAALGGDGPFGSTFAGQSSFDLDLTRPVDMDLSSIPQGADELMGAAQLATWSLLSSTVAAAKYLAEAGVIEDRTYLLVGDELHRPLKALPVIAKYLDVMIRLIRTLKLGAIFCTHTMEDLRLPDPQLTTLAWGFVEKSPLVVMGGLSRKEMGNLVTVFDMSKTEQDQLVGWTDQPAVDPDTSQEGEPPGRGKFLLKVGRSPGVAFRANLSPVVKEVNDTNSSWDELRAARMYDERSLR</sequence>
<evidence type="ECO:0008006" key="4">
    <source>
        <dbReference type="Google" id="ProtNLM"/>
    </source>
</evidence>
<evidence type="ECO:0000256" key="1">
    <source>
        <dbReference type="SAM" id="MobiDB-lite"/>
    </source>
</evidence>
<feature type="region of interest" description="Disordered" evidence="1">
    <location>
        <begin position="478"/>
        <end position="497"/>
    </location>
</feature>
<dbReference type="SUPFAM" id="SSF52540">
    <property type="entry name" value="P-loop containing nucleoside triphosphate hydrolases"/>
    <property type="match status" value="1"/>
</dbReference>
<evidence type="ECO:0000313" key="2">
    <source>
        <dbReference type="EMBL" id="REF24654.1"/>
    </source>
</evidence>
<evidence type="ECO:0000313" key="3">
    <source>
        <dbReference type="Proteomes" id="UP000256253"/>
    </source>
</evidence>
<dbReference type="RefSeq" id="WP_115924540.1">
    <property type="nucleotide sequence ID" value="NZ_QTUA01000002.1"/>
</dbReference>
<protein>
    <recommendedName>
        <fullName evidence="4">AAA domain-containing protein</fullName>
    </recommendedName>
</protein>
<organism evidence="2 3">
    <name type="scientific">Calidifontibacter indicus</name>
    <dbReference type="NCBI Taxonomy" id="419650"/>
    <lineage>
        <taxon>Bacteria</taxon>
        <taxon>Bacillati</taxon>
        <taxon>Actinomycetota</taxon>
        <taxon>Actinomycetes</taxon>
        <taxon>Micrococcales</taxon>
        <taxon>Dermacoccaceae</taxon>
        <taxon>Calidifontibacter</taxon>
    </lineage>
</organism>
<dbReference type="Proteomes" id="UP000256253">
    <property type="component" value="Unassembled WGS sequence"/>
</dbReference>